<evidence type="ECO:0000256" key="1">
    <source>
        <dbReference type="SAM" id="MobiDB-lite"/>
    </source>
</evidence>
<proteinExistence type="predicted"/>
<reference evidence="2 3" key="1">
    <citation type="submission" date="2024-06" db="EMBL/GenBank/DDBJ databases">
        <title>The Natural Products Discovery Center: Release of the First 8490 Sequenced Strains for Exploring Actinobacteria Biosynthetic Diversity.</title>
        <authorList>
            <person name="Kalkreuter E."/>
            <person name="Kautsar S.A."/>
            <person name="Yang D."/>
            <person name="Bader C.D."/>
            <person name="Teijaro C.N."/>
            <person name="Fluegel L."/>
            <person name="Davis C.M."/>
            <person name="Simpson J.R."/>
            <person name="Lauterbach L."/>
            <person name="Steele A.D."/>
            <person name="Gui C."/>
            <person name="Meng S."/>
            <person name="Li G."/>
            <person name="Viehrig K."/>
            <person name="Ye F."/>
            <person name="Su P."/>
            <person name="Kiefer A.F."/>
            <person name="Nichols A."/>
            <person name="Cepeda A.J."/>
            <person name="Yan W."/>
            <person name="Fan B."/>
            <person name="Jiang Y."/>
            <person name="Adhikari A."/>
            <person name="Zheng C.-J."/>
            <person name="Schuster L."/>
            <person name="Cowan T.M."/>
            <person name="Smanski M.J."/>
            <person name="Chevrette M.G."/>
            <person name="De Carvalho L.P.S."/>
            <person name="Shen B."/>
        </authorList>
    </citation>
    <scope>NUCLEOTIDE SEQUENCE [LARGE SCALE GENOMIC DNA]</scope>
    <source>
        <strain evidence="2 3">NPDC033039</strain>
    </source>
</reference>
<keyword evidence="3" id="KW-1185">Reference proteome</keyword>
<dbReference type="EMBL" id="JBEZVI010000006">
    <property type="protein sequence ID" value="MEU3710478.1"/>
    <property type="molecule type" value="Genomic_DNA"/>
</dbReference>
<feature type="region of interest" description="Disordered" evidence="1">
    <location>
        <begin position="1"/>
        <end position="24"/>
    </location>
</feature>
<evidence type="ECO:0000313" key="2">
    <source>
        <dbReference type="EMBL" id="MEU3710478.1"/>
    </source>
</evidence>
<dbReference type="RefSeq" id="WP_157848021.1">
    <property type="nucleotide sequence ID" value="NZ_JBEZVI010000006.1"/>
</dbReference>
<sequence>MPGQEEQEQQPDLKSSDEQNDSDQLHAEIARLEGAIAAHWALLGKKT</sequence>
<protein>
    <submittedName>
        <fullName evidence="2">Uncharacterized protein</fullName>
    </submittedName>
</protein>
<gene>
    <name evidence="2" type="ORF">AB0E61_10285</name>
</gene>
<comment type="caution">
    <text evidence="2">The sequence shown here is derived from an EMBL/GenBank/DDBJ whole genome shotgun (WGS) entry which is preliminary data.</text>
</comment>
<evidence type="ECO:0000313" key="3">
    <source>
        <dbReference type="Proteomes" id="UP001550853"/>
    </source>
</evidence>
<accession>A0ABV2YXK1</accession>
<dbReference type="Proteomes" id="UP001550853">
    <property type="component" value="Unassembled WGS sequence"/>
</dbReference>
<organism evidence="2 3">
    <name type="scientific">Streptomyces catenulae</name>
    <dbReference type="NCBI Taxonomy" id="66875"/>
    <lineage>
        <taxon>Bacteria</taxon>
        <taxon>Bacillati</taxon>
        <taxon>Actinomycetota</taxon>
        <taxon>Actinomycetes</taxon>
        <taxon>Kitasatosporales</taxon>
        <taxon>Streptomycetaceae</taxon>
        <taxon>Streptomyces</taxon>
    </lineage>
</organism>
<name>A0ABV2YXK1_9ACTN</name>